<evidence type="ECO:0000313" key="2">
    <source>
        <dbReference type="EMBL" id="KIO44468.1"/>
    </source>
</evidence>
<sequence length="199" mass="22833">MKNVAFLVSLLVHPVVIPLYALFIIFHSGTIFSFIPLQTQYTAYLLTITGPVFIPLACLPLLKYLRLIDSYAMWNKQERIFPILITIVCFFVVVYLLREFPYAHIVRQFYLLIIILLSGFLFVTICWKMSIHMMAIGALCGFVFILGTKYFGDVMYTLSFLILLSGVLGSCRLYLKCHTPAQVYFGFLYGATFIVVVLY</sequence>
<name>A0A0C3MDI5_9PORP</name>
<dbReference type="Proteomes" id="UP000031937">
    <property type="component" value="Unassembled WGS sequence"/>
</dbReference>
<dbReference type="EMBL" id="JPIT01000018">
    <property type="protein sequence ID" value="KIO45276.1"/>
    <property type="molecule type" value="Genomic_DNA"/>
</dbReference>
<gene>
    <name evidence="2" type="ORF">BA92_09740</name>
    <name evidence="3" type="ORF">IE90_07585</name>
</gene>
<feature type="transmembrane region" description="Helical" evidence="1">
    <location>
        <begin position="41"/>
        <end position="59"/>
    </location>
</feature>
<evidence type="ECO:0000313" key="3">
    <source>
        <dbReference type="EMBL" id="KIO45276.1"/>
    </source>
</evidence>
<comment type="caution">
    <text evidence="2">The sequence shown here is derived from an EMBL/GenBank/DDBJ whole genome shotgun (WGS) entry which is preliminary data.</text>
</comment>
<keyword evidence="5" id="KW-1185">Reference proteome</keyword>
<protein>
    <recommendedName>
        <fullName evidence="6">PAP2 family protein</fullName>
    </recommendedName>
</protein>
<evidence type="ECO:0000256" key="1">
    <source>
        <dbReference type="SAM" id="Phobius"/>
    </source>
</evidence>
<evidence type="ECO:0008006" key="6">
    <source>
        <dbReference type="Google" id="ProtNLM"/>
    </source>
</evidence>
<reference evidence="3 4" key="2">
    <citation type="submission" date="2014-07" db="EMBL/GenBank/DDBJ databases">
        <title>Porphyromonadaceae bacterium OUH 334697 = ATCC BAA-2682 = DSM 28341 draft genome.</title>
        <authorList>
            <person name="Sydenham T.V."/>
            <person name="Hasman H."/>
            <person name="Justesen U.S."/>
        </authorList>
    </citation>
    <scope>NUCLEOTIDE SEQUENCE [LARGE SCALE GENOMIC DNA]</scope>
    <source>
        <strain evidence="3 4">OUH 334697</strain>
    </source>
</reference>
<keyword evidence="1" id="KW-1133">Transmembrane helix</keyword>
<evidence type="ECO:0000313" key="4">
    <source>
        <dbReference type="Proteomes" id="UP000031937"/>
    </source>
</evidence>
<reference evidence="2 5" key="1">
    <citation type="submission" date="2014-07" db="EMBL/GenBank/DDBJ databases">
        <title>Porphyromonadaceae bacterium OUH 308042 = ATCC BAA-2681 = DSM 28342 draft genome.</title>
        <authorList>
            <person name="Sydenham T.V."/>
            <person name="Hasman H."/>
            <person name="Justensen U.S."/>
        </authorList>
    </citation>
    <scope>NUCLEOTIDE SEQUENCE [LARGE SCALE GENOMIC DNA]</scope>
    <source>
        <strain evidence="2 5">OUH 308042</strain>
    </source>
</reference>
<organism evidence="2 5">
    <name type="scientific">Sanguibacteroides justesenii</name>
    <dbReference type="NCBI Taxonomy" id="1547597"/>
    <lineage>
        <taxon>Bacteria</taxon>
        <taxon>Pseudomonadati</taxon>
        <taxon>Bacteroidota</taxon>
        <taxon>Bacteroidia</taxon>
        <taxon>Bacteroidales</taxon>
        <taxon>Porphyromonadaceae</taxon>
        <taxon>Sanguibacteroides</taxon>
    </lineage>
</organism>
<dbReference type="AlphaFoldDB" id="A0A0C3MDI5"/>
<dbReference type="EMBL" id="JPIU01000039">
    <property type="protein sequence ID" value="KIO44468.1"/>
    <property type="molecule type" value="Genomic_DNA"/>
</dbReference>
<feature type="transmembrane region" description="Helical" evidence="1">
    <location>
        <begin position="7"/>
        <end position="35"/>
    </location>
</feature>
<evidence type="ECO:0000313" key="5">
    <source>
        <dbReference type="Proteomes" id="UP000031980"/>
    </source>
</evidence>
<dbReference type="RefSeq" id="WP_041503230.1">
    <property type="nucleotide sequence ID" value="NZ_JPIT01000018.1"/>
</dbReference>
<dbReference type="Proteomes" id="UP000031980">
    <property type="component" value="Unassembled WGS sequence"/>
</dbReference>
<feature type="transmembrane region" description="Helical" evidence="1">
    <location>
        <begin position="182"/>
        <end position="198"/>
    </location>
</feature>
<proteinExistence type="predicted"/>
<keyword evidence="1" id="KW-0472">Membrane</keyword>
<keyword evidence="1" id="KW-0812">Transmembrane</keyword>
<feature type="transmembrane region" description="Helical" evidence="1">
    <location>
        <begin position="109"/>
        <end position="127"/>
    </location>
</feature>
<feature type="transmembrane region" description="Helical" evidence="1">
    <location>
        <begin position="134"/>
        <end position="152"/>
    </location>
</feature>
<accession>A0A0C3MDI5</accession>
<feature type="transmembrane region" description="Helical" evidence="1">
    <location>
        <begin position="158"/>
        <end position="175"/>
    </location>
</feature>
<feature type="transmembrane region" description="Helical" evidence="1">
    <location>
        <begin position="80"/>
        <end position="97"/>
    </location>
</feature>